<feature type="compositionally biased region" description="Polar residues" evidence="1">
    <location>
        <begin position="1"/>
        <end position="21"/>
    </location>
</feature>
<comment type="caution">
    <text evidence="2">The sequence shown here is derived from an EMBL/GenBank/DDBJ whole genome shotgun (WGS) entry which is preliminary data.</text>
</comment>
<reference evidence="2" key="1">
    <citation type="submission" date="2020-03" db="EMBL/GenBank/DDBJ databases">
        <title>Castanea mollissima Vanexum genome sequencing.</title>
        <authorList>
            <person name="Staton M."/>
        </authorList>
    </citation>
    <scope>NUCLEOTIDE SEQUENCE</scope>
    <source>
        <tissue evidence="2">Leaf</tissue>
    </source>
</reference>
<evidence type="ECO:0000256" key="1">
    <source>
        <dbReference type="SAM" id="MobiDB-lite"/>
    </source>
</evidence>
<evidence type="ECO:0000313" key="2">
    <source>
        <dbReference type="EMBL" id="KAF3945072.1"/>
    </source>
</evidence>
<name>A0A8J4V500_9ROSI</name>
<feature type="non-terminal residue" evidence="2">
    <location>
        <position position="1"/>
    </location>
</feature>
<sequence>TSVLQSRTTLNTPNQPYSLMESSARIQSLSKLKISSSRG</sequence>
<dbReference type="AlphaFoldDB" id="A0A8J4V500"/>
<keyword evidence="3" id="KW-1185">Reference proteome</keyword>
<feature type="region of interest" description="Disordered" evidence="1">
    <location>
        <begin position="1"/>
        <end position="22"/>
    </location>
</feature>
<dbReference type="Proteomes" id="UP000737018">
    <property type="component" value="Unassembled WGS sequence"/>
</dbReference>
<dbReference type="EMBL" id="JRKL02012501">
    <property type="protein sequence ID" value="KAF3945072.1"/>
    <property type="molecule type" value="Genomic_DNA"/>
</dbReference>
<proteinExistence type="predicted"/>
<protein>
    <submittedName>
        <fullName evidence="2">Uncharacterized protein</fullName>
    </submittedName>
</protein>
<organism evidence="2 3">
    <name type="scientific">Castanea mollissima</name>
    <name type="common">Chinese chestnut</name>
    <dbReference type="NCBI Taxonomy" id="60419"/>
    <lineage>
        <taxon>Eukaryota</taxon>
        <taxon>Viridiplantae</taxon>
        <taxon>Streptophyta</taxon>
        <taxon>Embryophyta</taxon>
        <taxon>Tracheophyta</taxon>
        <taxon>Spermatophyta</taxon>
        <taxon>Magnoliopsida</taxon>
        <taxon>eudicotyledons</taxon>
        <taxon>Gunneridae</taxon>
        <taxon>Pentapetalae</taxon>
        <taxon>rosids</taxon>
        <taxon>fabids</taxon>
        <taxon>Fagales</taxon>
        <taxon>Fagaceae</taxon>
        <taxon>Castanea</taxon>
    </lineage>
</organism>
<evidence type="ECO:0000313" key="3">
    <source>
        <dbReference type="Proteomes" id="UP000737018"/>
    </source>
</evidence>
<accession>A0A8J4V500</accession>
<gene>
    <name evidence="2" type="ORF">CMV_028517</name>
</gene>